<dbReference type="PANTHER" id="PTHR48075">
    <property type="entry name" value="3-HYDROXYACYL-COA DEHYDROGENASE FAMILY PROTEIN"/>
    <property type="match status" value="1"/>
</dbReference>
<evidence type="ECO:0000259" key="5">
    <source>
        <dbReference type="Pfam" id="PF00725"/>
    </source>
</evidence>
<dbReference type="SUPFAM" id="SSF51735">
    <property type="entry name" value="NAD(P)-binding Rossmann-fold domains"/>
    <property type="match status" value="1"/>
</dbReference>
<evidence type="ECO:0000313" key="9">
    <source>
        <dbReference type="Proteomes" id="UP000521676"/>
    </source>
</evidence>
<organism evidence="7 9">
    <name type="scientific">Candidatus Chlorohelix allophototropha</name>
    <dbReference type="NCBI Taxonomy" id="3003348"/>
    <lineage>
        <taxon>Bacteria</taxon>
        <taxon>Bacillati</taxon>
        <taxon>Chloroflexota</taxon>
        <taxon>Chloroflexia</taxon>
        <taxon>Candidatus Chloroheliales</taxon>
        <taxon>Candidatus Chloroheliaceae</taxon>
        <taxon>Candidatus Chlorohelix</taxon>
    </lineage>
</organism>
<reference evidence="8" key="2">
    <citation type="journal article" date="2024" name="Nature">
        <title>Anoxygenic phototroph of the Chloroflexota uses a type I reaction centre.</title>
        <authorList>
            <person name="Tsuji J.M."/>
            <person name="Shaw N.A."/>
            <person name="Nagashima S."/>
            <person name="Venkiteswaran J.J."/>
            <person name="Schiff S.L."/>
            <person name="Watanabe T."/>
            <person name="Fukui M."/>
            <person name="Hanada S."/>
            <person name="Tank M."/>
            <person name="Neufeld J.D."/>
        </authorList>
    </citation>
    <scope>NUCLEOTIDE SEQUENCE</scope>
    <source>
        <strain evidence="8">L227-S17</strain>
    </source>
</reference>
<accession>A0A8T7M7Z9</accession>
<dbReference type="Proteomes" id="UP000521676">
    <property type="component" value="Unassembled WGS sequence"/>
</dbReference>
<feature type="domain" description="3-hydroxyacyl-CoA dehydrogenase C-terminal" evidence="5">
    <location>
        <begin position="200"/>
        <end position="296"/>
    </location>
</feature>
<dbReference type="EMBL" id="JACATZ010000003">
    <property type="protein sequence ID" value="NWJ48260.1"/>
    <property type="molecule type" value="Genomic_DNA"/>
</dbReference>
<evidence type="ECO:0000313" key="8">
    <source>
        <dbReference type="EMBL" id="WJW68196.1"/>
    </source>
</evidence>
<dbReference type="PANTHER" id="PTHR48075:SF5">
    <property type="entry name" value="3-HYDROXYBUTYRYL-COA DEHYDROGENASE"/>
    <property type="match status" value="1"/>
</dbReference>
<dbReference type="Gene3D" id="3.40.50.720">
    <property type="entry name" value="NAD(P)-binding Rossmann-like Domain"/>
    <property type="match status" value="1"/>
</dbReference>
<dbReference type="AlphaFoldDB" id="A0A8T7M7Z9"/>
<comment type="pathway">
    <text evidence="1">Lipid metabolism; butanoate metabolism.</text>
</comment>
<evidence type="ECO:0000256" key="3">
    <source>
        <dbReference type="ARBA" id="ARBA00023002"/>
    </source>
</evidence>
<evidence type="ECO:0000313" key="7">
    <source>
        <dbReference type="EMBL" id="NWJ48260.1"/>
    </source>
</evidence>
<reference evidence="7 9" key="1">
    <citation type="submission" date="2020-06" db="EMBL/GenBank/DDBJ databases">
        <title>Anoxygenic phototrophic Chloroflexota member uses a Type I reaction center.</title>
        <authorList>
            <person name="Tsuji J.M."/>
            <person name="Shaw N.A."/>
            <person name="Nagashima S."/>
            <person name="Venkiteswaran J."/>
            <person name="Schiff S.L."/>
            <person name="Hanada S."/>
            <person name="Tank M."/>
            <person name="Neufeld J.D."/>
        </authorList>
    </citation>
    <scope>NUCLEOTIDE SEQUENCE [LARGE SCALE GENOMIC DNA]</scope>
    <source>
        <strain evidence="7">L227-S17</strain>
    </source>
</reference>
<gene>
    <name evidence="7" type="ORF">HXX08_20585</name>
    <name evidence="8" type="ORF">OZ401_003800</name>
</gene>
<dbReference type="InterPro" id="IPR022694">
    <property type="entry name" value="3-OHacyl-CoA_DH"/>
</dbReference>
<dbReference type="PIRSF" id="PIRSF000105">
    <property type="entry name" value="HCDH"/>
    <property type="match status" value="1"/>
</dbReference>
<dbReference type="Pfam" id="PF00725">
    <property type="entry name" value="3HCDH"/>
    <property type="match status" value="1"/>
</dbReference>
<sequence length="298" mass="33146">MTSDQNGRSLTIEQVRRICVVGSGTMGSQIAQQCALNGYDVTLTDAIAPALDKALASNRALLQARVNKGKMTQEQCDEALSRVKAVTSLEEAAGDADFVIEAIFEDLGAKHELYRNLDKICPPHTILASNSSTIVISKIAEAIQRKDKACNMHFFHPVLVMQLVEVVKGPDTSDETIAVTMELTRRIGREPVLMQKEVFGFIVNYILSHMMEAAMSLYDGGYASFEDIDKAVKLGLNHPMGPFELADFSGLDVWNFVMLQRYKETGDERFKPPAFLEEMVKEGRHGRKAGRGFYEYNK</sequence>
<dbReference type="GO" id="GO:0006631">
    <property type="term" value="P:fatty acid metabolic process"/>
    <property type="evidence" value="ECO:0007669"/>
    <property type="project" value="InterPro"/>
</dbReference>
<name>A0A8T7M7Z9_9CHLR</name>
<dbReference type="Pfam" id="PF02737">
    <property type="entry name" value="3HCDH_N"/>
    <property type="match status" value="1"/>
</dbReference>
<keyword evidence="10" id="KW-1185">Reference proteome</keyword>
<dbReference type="InterPro" id="IPR006176">
    <property type="entry name" value="3-OHacyl-CoA_DH_NAD-bd"/>
</dbReference>
<feature type="domain" description="3-hydroxyacyl-CoA dehydrogenase NAD binding" evidence="6">
    <location>
        <begin position="18"/>
        <end position="196"/>
    </location>
</feature>
<evidence type="ECO:0000256" key="4">
    <source>
        <dbReference type="PIRSR" id="PIRSR000105-1"/>
    </source>
</evidence>
<dbReference type="InterPro" id="IPR006108">
    <property type="entry name" value="3HC_DH_C"/>
</dbReference>
<dbReference type="RefSeq" id="WP_341470101.1">
    <property type="nucleotide sequence ID" value="NZ_CP128400.1"/>
</dbReference>
<feature type="site" description="Important for catalytic activity" evidence="4">
    <location>
        <position position="153"/>
    </location>
</feature>
<dbReference type="GO" id="GO:0070403">
    <property type="term" value="F:NAD+ binding"/>
    <property type="evidence" value="ECO:0007669"/>
    <property type="project" value="InterPro"/>
</dbReference>
<proteinExistence type="inferred from homology"/>
<evidence type="ECO:0000256" key="1">
    <source>
        <dbReference type="ARBA" id="ARBA00005086"/>
    </source>
</evidence>
<keyword evidence="3" id="KW-0560">Oxidoreductase</keyword>
<dbReference type="Gene3D" id="1.10.1040.10">
    <property type="entry name" value="N-(1-d-carboxylethyl)-l-norvaline Dehydrogenase, domain 2"/>
    <property type="match status" value="1"/>
</dbReference>
<evidence type="ECO:0000313" key="10">
    <source>
        <dbReference type="Proteomes" id="UP001431572"/>
    </source>
</evidence>
<protein>
    <submittedName>
        <fullName evidence="7">3-hydroxyacyl-CoA dehydrogenase family protein</fullName>
    </submittedName>
</protein>
<dbReference type="FunFam" id="3.40.50.720:FF:000009">
    <property type="entry name" value="Fatty oxidation complex, alpha subunit"/>
    <property type="match status" value="1"/>
</dbReference>
<dbReference type="InterPro" id="IPR008927">
    <property type="entry name" value="6-PGluconate_DH-like_C_sf"/>
</dbReference>
<dbReference type="SUPFAM" id="SSF48179">
    <property type="entry name" value="6-phosphogluconate dehydrogenase C-terminal domain-like"/>
    <property type="match status" value="1"/>
</dbReference>
<dbReference type="GO" id="GO:0016616">
    <property type="term" value="F:oxidoreductase activity, acting on the CH-OH group of donors, NAD or NADP as acceptor"/>
    <property type="evidence" value="ECO:0007669"/>
    <property type="project" value="InterPro"/>
</dbReference>
<dbReference type="EMBL" id="CP128400">
    <property type="protein sequence ID" value="WJW68196.1"/>
    <property type="molecule type" value="Genomic_DNA"/>
</dbReference>
<comment type="similarity">
    <text evidence="2">Belongs to the 3-hydroxyacyl-CoA dehydrogenase family.</text>
</comment>
<evidence type="ECO:0000259" key="6">
    <source>
        <dbReference type="Pfam" id="PF02737"/>
    </source>
</evidence>
<dbReference type="Proteomes" id="UP001431572">
    <property type="component" value="Chromosome 2"/>
</dbReference>
<dbReference type="InterPro" id="IPR036291">
    <property type="entry name" value="NAD(P)-bd_dom_sf"/>
</dbReference>
<dbReference type="InterPro" id="IPR013328">
    <property type="entry name" value="6PGD_dom2"/>
</dbReference>
<evidence type="ECO:0000256" key="2">
    <source>
        <dbReference type="ARBA" id="ARBA00009463"/>
    </source>
</evidence>